<evidence type="ECO:0008006" key="5">
    <source>
        <dbReference type="Google" id="ProtNLM"/>
    </source>
</evidence>
<organism evidence="3 4">
    <name type="scientific">Tagetes erecta</name>
    <name type="common">African marigold</name>
    <dbReference type="NCBI Taxonomy" id="13708"/>
    <lineage>
        <taxon>Eukaryota</taxon>
        <taxon>Viridiplantae</taxon>
        <taxon>Streptophyta</taxon>
        <taxon>Embryophyta</taxon>
        <taxon>Tracheophyta</taxon>
        <taxon>Spermatophyta</taxon>
        <taxon>Magnoliopsida</taxon>
        <taxon>eudicotyledons</taxon>
        <taxon>Gunneridae</taxon>
        <taxon>Pentapetalae</taxon>
        <taxon>asterids</taxon>
        <taxon>campanulids</taxon>
        <taxon>Asterales</taxon>
        <taxon>Asteraceae</taxon>
        <taxon>Asteroideae</taxon>
        <taxon>Heliantheae alliance</taxon>
        <taxon>Tageteae</taxon>
        <taxon>Tagetes</taxon>
    </lineage>
</organism>
<evidence type="ECO:0000313" key="3">
    <source>
        <dbReference type="EMBL" id="KAK1438189.1"/>
    </source>
</evidence>
<keyword evidence="4" id="KW-1185">Reference proteome</keyword>
<comment type="caution">
    <text evidence="3">The sequence shown here is derived from an EMBL/GenBank/DDBJ whole genome shotgun (WGS) entry which is preliminary data.</text>
</comment>
<dbReference type="AlphaFoldDB" id="A0AAD8LCB0"/>
<feature type="signal peptide" evidence="2">
    <location>
        <begin position="1"/>
        <end position="26"/>
    </location>
</feature>
<gene>
    <name evidence="3" type="ORF">QVD17_03994</name>
</gene>
<accession>A0AAD8LCB0</accession>
<keyword evidence="2" id="KW-0732">Signal</keyword>
<reference evidence="3" key="1">
    <citation type="journal article" date="2023" name="bioRxiv">
        <title>Improved chromosome-level genome assembly for marigold (Tagetes erecta).</title>
        <authorList>
            <person name="Jiang F."/>
            <person name="Yuan L."/>
            <person name="Wang S."/>
            <person name="Wang H."/>
            <person name="Xu D."/>
            <person name="Wang A."/>
            <person name="Fan W."/>
        </authorList>
    </citation>
    <scope>NUCLEOTIDE SEQUENCE</scope>
    <source>
        <strain evidence="3">WSJ</strain>
        <tissue evidence="3">Leaf</tissue>
    </source>
</reference>
<feature type="region of interest" description="Disordered" evidence="1">
    <location>
        <begin position="55"/>
        <end position="87"/>
    </location>
</feature>
<protein>
    <recommendedName>
        <fullName evidence="5">Transmembrane protein</fullName>
    </recommendedName>
</protein>
<feature type="chain" id="PRO_5042261339" description="Transmembrane protein" evidence="2">
    <location>
        <begin position="27"/>
        <end position="87"/>
    </location>
</feature>
<proteinExistence type="predicted"/>
<sequence length="87" mass="9917">MACRSAQKLIILLVFVFLLSLHASSSLSQDDCNYYEKTRKLIEVWQQRIVISHSHTRRELRTKSSPPPPKASKIKSFNVVLPPPPST</sequence>
<dbReference type="EMBL" id="JAUHHV010000001">
    <property type="protein sequence ID" value="KAK1438189.1"/>
    <property type="molecule type" value="Genomic_DNA"/>
</dbReference>
<evidence type="ECO:0000256" key="2">
    <source>
        <dbReference type="SAM" id="SignalP"/>
    </source>
</evidence>
<name>A0AAD8LCB0_TARER</name>
<dbReference type="Proteomes" id="UP001229421">
    <property type="component" value="Unassembled WGS sequence"/>
</dbReference>
<evidence type="ECO:0000256" key="1">
    <source>
        <dbReference type="SAM" id="MobiDB-lite"/>
    </source>
</evidence>
<evidence type="ECO:0000313" key="4">
    <source>
        <dbReference type="Proteomes" id="UP001229421"/>
    </source>
</evidence>